<organism evidence="1 2">
    <name type="scientific">Azospirillum thiophilum</name>
    <dbReference type="NCBI Taxonomy" id="528244"/>
    <lineage>
        <taxon>Bacteria</taxon>
        <taxon>Pseudomonadati</taxon>
        <taxon>Pseudomonadota</taxon>
        <taxon>Alphaproteobacteria</taxon>
        <taxon>Rhodospirillales</taxon>
        <taxon>Azospirillaceae</taxon>
        <taxon>Azospirillum</taxon>
    </lineage>
</organism>
<keyword evidence="2" id="KW-1185">Reference proteome</keyword>
<name>A0AAC8ZUR7_9PROT</name>
<dbReference type="Proteomes" id="UP000069935">
    <property type="component" value="Chromosome 2"/>
</dbReference>
<dbReference type="EMBL" id="CP012402">
    <property type="protein sequence ID" value="ALG72623.1"/>
    <property type="molecule type" value="Genomic_DNA"/>
</dbReference>
<dbReference type="RefSeq" id="WP_045583151.1">
    <property type="nucleotide sequence ID" value="NZ_CP012402.1"/>
</dbReference>
<dbReference type="AlphaFoldDB" id="A0AAC8ZUR7"/>
<dbReference type="KEGG" id="ati:AL072_16410"/>
<sequence length="168" mass="17390">MPLVANGSEIAVNTTTTNTQREVTVTAVDGYGYFLAWTDNSGSSFDSSGSGIRGQFVGLDGATGADFFVNATTNLDQSKPSVDTLKAVTGDPNGMMIVWVDANGEQGDTQGTGIRGARRGPDGRFMDDDFAINGSFAGDQSAPSVAGLYPDPNGTDDGGFVVVWVTTD</sequence>
<reference evidence="1 2" key="2">
    <citation type="journal article" date="2016" name="Genome Announc.">
        <title>Complete Genome Sequence of a Strain of Azospirillum thiophilum Isolated from a Sulfide Spring.</title>
        <authorList>
            <person name="Fomenkov A."/>
            <person name="Vincze T."/>
            <person name="Grabovich M."/>
            <person name="Anton B.P."/>
            <person name="Dubinina G."/>
            <person name="Orlova M."/>
            <person name="Belousova E."/>
            <person name="Roberts R.J."/>
        </authorList>
    </citation>
    <scope>NUCLEOTIDE SEQUENCE [LARGE SCALE GENOMIC DNA]</scope>
    <source>
        <strain evidence="1 2">BV-S</strain>
    </source>
</reference>
<protein>
    <submittedName>
        <fullName evidence="1">Uncharacterized protein</fullName>
    </submittedName>
</protein>
<reference evidence="2" key="1">
    <citation type="submission" date="2015-08" db="EMBL/GenBank/DDBJ databases">
        <title>Complete Genome Sequence of Azospirillum thiophilum BV-S.</title>
        <authorList>
            <person name="Fomenkov A."/>
            <person name="Vincze T."/>
            <person name="Grabovich M."/>
            <person name="Dubinina G."/>
            <person name="Orlova M."/>
            <person name="Belousova E."/>
            <person name="Roberts R.J."/>
        </authorList>
    </citation>
    <scope>NUCLEOTIDE SEQUENCE [LARGE SCALE GENOMIC DNA]</scope>
    <source>
        <strain evidence="2">BV-S</strain>
    </source>
</reference>
<evidence type="ECO:0000313" key="2">
    <source>
        <dbReference type="Proteomes" id="UP000069935"/>
    </source>
</evidence>
<gene>
    <name evidence="1" type="ORF">AL072_16410</name>
</gene>
<proteinExistence type="predicted"/>
<evidence type="ECO:0000313" key="1">
    <source>
        <dbReference type="EMBL" id="ALG72623.1"/>
    </source>
</evidence>
<accession>A0AAC8ZUR7</accession>